<dbReference type="HOGENOM" id="CLU_289843_0_0_1"/>
<dbReference type="GO" id="GO:0036503">
    <property type="term" value="P:ERAD pathway"/>
    <property type="evidence" value="ECO:0007669"/>
    <property type="project" value="InterPro"/>
</dbReference>
<dbReference type="SUPFAM" id="SSF57850">
    <property type="entry name" value="RING/U-box"/>
    <property type="match status" value="1"/>
</dbReference>
<feature type="region of interest" description="Disordered" evidence="9">
    <location>
        <begin position="523"/>
        <end position="543"/>
    </location>
</feature>
<evidence type="ECO:0000313" key="12">
    <source>
        <dbReference type="EMBL" id="EJW03887.1"/>
    </source>
</evidence>
<dbReference type="AlphaFoldDB" id="J9DRC1"/>
<feature type="domain" description="U-box" evidence="10">
    <location>
        <begin position="981"/>
        <end position="1051"/>
    </location>
</feature>
<dbReference type="GO" id="GO:0034450">
    <property type="term" value="F:ubiquitin-ubiquitin ligase activity"/>
    <property type="evidence" value="ECO:0007669"/>
    <property type="project" value="InterPro"/>
</dbReference>
<dbReference type="GO" id="GO:0006511">
    <property type="term" value="P:ubiquitin-dependent protein catabolic process"/>
    <property type="evidence" value="ECO:0007669"/>
    <property type="project" value="InterPro"/>
</dbReference>
<dbReference type="STRING" id="1003232.J9DRC1"/>
<gene>
    <name evidence="12" type="ORF">EDEG_01824</name>
</gene>
<name>J9DRC1_EDHAE</name>
<evidence type="ECO:0000313" key="13">
    <source>
        <dbReference type="Proteomes" id="UP000003163"/>
    </source>
</evidence>
<evidence type="ECO:0000259" key="11">
    <source>
        <dbReference type="Pfam" id="PF10408"/>
    </source>
</evidence>
<comment type="similarity">
    <text evidence="4">Belongs to the ubiquitin conjugation factor E4 family.</text>
</comment>
<dbReference type="PANTHER" id="PTHR13931">
    <property type="entry name" value="UBIQUITINATION FACTOR E4"/>
    <property type="match status" value="1"/>
</dbReference>
<evidence type="ECO:0000259" key="10">
    <source>
        <dbReference type="Pfam" id="PF04564"/>
    </source>
</evidence>
<dbReference type="OrthoDB" id="20295at2759"/>
<keyword evidence="6" id="KW-0808">Transferase</keyword>
<keyword evidence="7" id="KW-0833">Ubl conjugation pathway</keyword>
<dbReference type="GO" id="GO:0000151">
    <property type="term" value="C:ubiquitin ligase complex"/>
    <property type="evidence" value="ECO:0007669"/>
    <property type="project" value="InterPro"/>
</dbReference>
<comment type="caution">
    <text evidence="12">The sequence shown here is derived from an EMBL/GenBank/DDBJ whole genome shotgun (WGS) entry which is preliminary data.</text>
</comment>
<dbReference type="InterPro" id="IPR003613">
    <property type="entry name" value="Ubox_domain"/>
</dbReference>
<comment type="pathway">
    <text evidence="3">Protein modification; protein ubiquitination.</text>
</comment>
<dbReference type="PANTHER" id="PTHR13931:SF2">
    <property type="entry name" value="UBIQUITIN CONJUGATION FACTOR E4 B"/>
    <property type="match status" value="1"/>
</dbReference>
<keyword evidence="5" id="KW-0963">Cytoplasm</keyword>
<evidence type="ECO:0008006" key="14">
    <source>
        <dbReference type="Google" id="ProtNLM"/>
    </source>
</evidence>
<dbReference type="InParanoid" id="J9DRC1"/>
<dbReference type="GO" id="GO:0000209">
    <property type="term" value="P:protein polyubiquitination"/>
    <property type="evidence" value="ECO:0007669"/>
    <property type="project" value="TreeGrafter"/>
</dbReference>
<dbReference type="Pfam" id="PF10408">
    <property type="entry name" value="Ufd2P_core"/>
    <property type="match status" value="2"/>
</dbReference>
<accession>J9DRC1</accession>
<dbReference type="EMBL" id="AFBI03000028">
    <property type="protein sequence ID" value="EJW03887.1"/>
    <property type="molecule type" value="Genomic_DNA"/>
</dbReference>
<dbReference type="Gene3D" id="3.30.40.10">
    <property type="entry name" value="Zinc/RING finger domain, C3HC4 (zinc finger)"/>
    <property type="match status" value="1"/>
</dbReference>
<keyword evidence="8" id="KW-0539">Nucleus</keyword>
<evidence type="ECO:0000256" key="5">
    <source>
        <dbReference type="ARBA" id="ARBA00022490"/>
    </source>
</evidence>
<dbReference type="Proteomes" id="UP000003163">
    <property type="component" value="Unassembled WGS sequence"/>
</dbReference>
<sequence>MLKIPDDLSDGRLDDYFMEILLNPPVSSNISVYLIKNYSRSYPNKFREFILKYILLSLTEEIGLFPNDPKEIVNLINDPLNEDYEKNIDCITELSKIPGMLKVLMYSIYEIGFSMSRTDVENLNFSGLKFLLSLPCVQKELEKPLYWGLVTEKYGLRPNIHYLNGLEIQDEDQTQQKSYSNQHIINSNEINNKKEFVLEGNLEINSNTERNITANLDIRNQVLNFNKESSSIFSYTKDTNFLDSETKDILDYVNRFIKPYRAYLQDSMLPFFLEGALEPFVYRNNASYSHMFFDVPQTKLRGYVDAIYREMFLLAKTLYGIILNLVSKRQKCKTFFLGYIRKCYIDNLNRRKIMFSRKECASDGFFVNFSNVIDLFCEKIVQNRLYDKIDIGYFNKITSAADSVSEAKTSESNLSQVESKIENLKIKIPGDMNTYQVNKEFNELVTTVFTYNILYFNLGWSKVMELYEYLNIRSYREEERFKKLTDSLLNAQCVLFLGAIFKDKIDFFNFAVVLASKVDSSEDGEHLENNYNKKNKKDNTQNDIGDNFSVGNNAVEYNLAKPESFINERSDFEEENCKEKFFFSPEYYESIIEYTKISIKFFIHTLPANTLTLILKMIKTDNNIHNNQRLLEIIVDEQLSLTKEHFLSLCKIYDKSRKADEVTKEKIRLLINRIIKKDKNLNIKKMKEEGIKYVCAVIQDLEGLLSLSLDCIIKLKTLNTKLEELKNKKDSKNTVRPISERGTFITDTNNIYQSEPHNITSGNTRNPSTLISQENTNNALQTQSSSLNSQNMTREETLISYALNLLRERNGQHEEEVNDSEGSEIANLELEIKKTSDNAYYGFKFVAETFDIILTIIILNKKMFEYPATLSLLINTLNYNLKLLVGPRCTSFSIKNMEKYNFRPKEILKCLIKIYIRIDDTEALTKGRDFNLKFFNRAIRICSEKKLLSLDEIVKFEKLISECEYLLQNKPQDQLDILKEIPDDYFDPLTCEIMKNPVRLLTSNKVVDKSTFDMIMIGDCIDPFNRESIDETKIVYETKLKEQINEYIRQNLNKNEG</sequence>
<dbReference type="GO" id="GO:0005634">
    <property type="term" value="C:nucleus"/>
    <property type="evidence" value="ECO:0007669"/>
    <property type="project" value="UniProtKB-SubCell"/>
</dbReference>
<dbReference type="InterPro" id="IPR013083">
    <property type="entry name" value="Znf_RING/FYVE/PHD"/>
</dbReference>
<dbReference type="InterPro" id="IPR045132">
    <property type="entry name" value="UBE4"/>
</dbReference>
<evidence type="ECO:0000256" key="6">
    <source>
        <dbReference type="ARBA" id="ARBA00022679"/>
    </source>
</evidence>
<evidence type="ECO:0000256" key="9">
    <source>
        <dbReference type="SAM" id="MobiDB-lite"/>
    </source>
</evidence>
<proteinExistence type="inferred from homology"/>
<keyword evidence="13" id="KW-1185">Reference proteome</keyword>
<dbReference type="Pfam" id="PF04564">
    <property type="entry name" value="U-box"/>
    <property type="match status" value="1"/>
</dbReference>
<dbReference type="GO" id="GO:0005737">
    <property type="term" value="C:cytoplasm"/>
    <property type="evidence" value="ECO:0007669"/>
    <property type="project" value="UniProtKB-SubCell"/>
</dbReference>
<evidence type="ECO:0000256" key="4">
    <source>
        <dbReference type="ARBA" id="ARBA00007434"/>
    </source>
</evidence>
<feature type="domain" description="Ubiquitin conjugation factor E4 core" evidence="11">
    <location>
        <begin position="297"/>
        <end position="617"/>
    </location>
</feature>
<protein>
    <recommendedName>
        <fullName evidence="14">U-box domain-containing protein</fullName>
    </recommendedName>
</protein>
<evidence type="ECO:0000256" key="2">
    <source>
        <dbReference type="ARBA" id="ARBA00004496"/>
    </source>
</evidence>
<comment type="subcellular location">
    <subcellularLocation>
        <location evidence="2">Cytoplasm</location>
    </subcellularLocation>
    <subcellularLocation>
        <location evidence="1">Nucleus</location>
    </subcellularLocation>
</comment>
<reference evidence="12 13" key="1">
    <citation type="submission" date="2011-08" db="EMBL/GenBank/DDBJ databases">
        <authorList>
            <person name="Liu Z.J."/>
            <person name="Shi F.L."/>
            <person name="Lu J.Q."/>
            <person name="Li M."/>
            <person name="Wang Z.L."/>
        </authorList>
    </citation>
    <scope>NUCLEOTIDE SEQUENCE [LARGE SCALE GENOMIC DNA]</scope>
    <source>
        <strain evidence="12 13">USNM 41457</strain>
    </source>
</reference>
<evidence type="ECO:0000256" key="8">
    <source>
        <dbReference type="ARBA" id="ARBA00023242"/>
    </source>
</evidence>
<evidence type="ECO:0000256" key="3">
    <source>
        <dbReference type="ARBA" id="ARBA00004906"/>
    </source>
</evidence>
<feature type="domain" description="Ubiquitin conjugation factor E4 core" evidence="11">
    <location>
        <begin position="684"/>
        <end position="962"/>
    </location>
</feature>
<dbReference type="UniPathway" id="UPA00143"/>
<organism evidence="12 13">
    <name type="scientific">Edhazardia aedis (strain USNM 41457)</name>
    <name type="common">Microsporidian parasite</name>
    <dbReference type="NCBI Taxonomy" id="1003232"/>
    <lineage>
        <taxon>Eukaryota</taxon>
        <taxon>Fungi</taxon>
        <taxon>Fungi incertae sedis</taxon>
        <taxon>Microsporidia</taxon>
        <taxon>Edhazardia</taxon>
    </lineage>
</organism>
<dbReference type="VEuPathDB" id="MicrosporidiaDB:EDEG_01824"/>
<evidence type="ECO:0000256" key="7">
    <source>
        <dbReference type="ARBA" id="ARBA00022786"/>
    </source>
</evidence>
<dbReference type="InterPro" id="IPR019474">
    <property type="entry name" value="Ub_conjug_fac_E4_core"/>
</dbReference>
<evidence type="ECO:0000256" key="1">
    <source>
        <dbReference type="ARBA" id="ARBA00004123"/>
    </source>
</evidence>
<reference evidence="13" key="2">
    <citation type="submission" date="2015-07" db="EMBL/GenBank/DDBJ databases">
        <title>Contrasting host-pathogen interactions and genome evolution in two generalist and specialist microsporidian pathogens of mosquitoes.</title>
        <authorList>
            <consortium name="The Broad Institute Genomics Platform"/>
            <consortium name="The Broad Institute Genome Sequencing Center for Infectious Disease"/>
            <person name="Cuomo C.A."/>
            <person name="Sanscrainte N.D."/>
            <person name="Goldberg J.M."/>
            <person name="Heiman D."/>
            <person name="Young S."/>
            <person name="Zeng Q."/>
            <person name="Becnel J.J."/>
            <person name="Birren B.W."/>
        </authorList>
    </citation>
    <scope>NUCLEOTIDE SEQUENCE [LARGE SCALE GENOMIC DNA]</scope>
    <source>
        <strain evidence="13">USNM 41457</strain>
    </source>
</reference>